<keyword evidence="3" id="KW-1185">Reference proteome</keyword>
<dbReference type="HOGENOM" id="CLU_2866160_0_0_4"/>
<accession>K1JWR4</accession>
<feature type="transmembrane region" description="Helical" evidence="1">
    <location>
        <begin position="26"/>
        <end position="59"/>
    </location>
</feature>
<keyword evidence="1" id="KW-0472">Membrane</keyword>
<dbReference type="RefSeq" id="WP_005435073.1">
    <property type="nucleotide sequence ID" value="NZ_JH815516.1"/>
</dbReference>
<keyword evidence="1" id="KW-0812">Transmembrane</keyword>
<gene>
    <name evidence="2" type="ORF">HMPREF9465_01183</name>
</gene>
<comment type="caution">
    <text evidence="2">The sequence shown here is derived from an EMBL/GenBank/DDBJ whole genome shotgun (WGS) entry which is preliminary data.</text>
</comment>
<proteinExistence type="predicted"/>
<dbReference type="PATRIC" id="fig|742823.3.peg.1176"/>
<evidence type="ECO:0000313" key="2">
    <source>
        <dbReference type="EMBL" id="EKB31078.1"/>
    </source>
</evidence>
<dbReference type="AlphaFoldDB" id="K1JWR4"/>
<organism evidence="2 3">
    <name type="scientific">Sutterella wadsworthensis 2_1_59BFAA</name>
    <dbReference type="NCBI Taxonomy" id="742823"/>
    <lineage>
        <taxon>Bacteria</taxon>
        <taxon>Pseudomonadati</taxon>
        <taxon>Pseudomonadota</taxon>
        <taxon>Betaproteobacteria</taxon>
        <taxon>Burkholderiales</taxon>
        <taxon>Sutterellaceae</taxon>
        <taxon>Sutterella</taxon>
    </lineage>
</organism>
<keyword evidence="1" id="KW-1133">Transmembrane helix</keyword>
<name>K1JWR4_9BURK</name>
<dbReference type="EMBL" id="ADMG01000031">
    <property type="protein sequence ID" value="EKB31078.1"/>
    <property type="molecule type" value="Genomic_DNA"/>
</dbReference>
<dbReference type="Proteomes" id="UP000005835">
    <property type="component" value="Unassembled WGS sequence"/>
</dbReference>
<sequence>MVVIIALLHCLPPILGALIGGREGLATGTIIGVICAFVFGALVFTIPDLLGVGLGFVIGKVFTR</sequence>
<reference evidence="2 3" key="1">
    <citation type="submission" date="2012-05" db="EMBL/GenBank/DDBJ databases">
        <title>The Genome Sequence of Sutterella wadsworthensis 2_1_59BFAA.</title>
        <authorList>
            <consortium name="The Broad Institute Genome Sequencing Platform"/>
            <person name="Earl A."/>
            <person name="Ward D."/>
            <person name="Feldgarden M."/>
            <person name="Gevers D."/>
            <person name="Daigneault M."/>
            <person name="Strauss J."/>
            <person name="Allen-Vercoe E."/>
            <person name="Walker B."/>
            <person name="Young S.K."/>
            <person name="Zeng Q."/>
            <person name="Gargeya S."/>
            <person name="Fitzgerald M."/>
            <person name="Haas B."/>
            <person name="Abouelleil A."/>
            <person name="Alvarado L."/>
            <person name="Arachchi H.M."/>
            <person name="Berlin A.M."/>
            <person name="Chapman S.B."/>
            <person name="Goldberg J."/>
            <person name="Griggs A."/>
            <person name="Gujja S."/>
            <person name="Hansen M."/>
            <person name="Howarth C."/>
            <person name="Imamovic A."/>
            <person name="Larimer J."/>
            <person name="McCowen C."/>
            <person name="Montmayeur A."/>
            <person name="Murphy C."/>
            <person name="Neiman D."/>
            <person name="Pearson M."/>
            <person name="Priest M."/>
            <person name="Roberts A."/>
            <person name="Saif S."/>
            <person name="Shea T."/>
            <person name="Sisk P."/>
            <person name="Sykes S."/>
            <person name="Wortman J."/>
            <person name="Nusbaum C."/>
            <person name="Birren B."/>
        </authorList>
    </citation>
    <scope>NUCLEOTIDE SEQUENCE [LARGE SCALE GENOMIC DNA]</scope>
    <source>
        <strain evidence="2 3">2_1_59BFAA</strain>
    </source>
</reference>
<protein>
    <submittedName>
        <fullName evidence="2">Uncharacterized protein</fullName>
    </submittedName>
</protein>
<evidence type="ECO:0000313" key="3">
    <source>
        <dbReference type="Proteomes" id="UP000005835"/>
    </source>
</evidence>
<evidence type="ECO:0000256" key="1">
    <source>
        <dbReference type="SAM" id="Phobius"/>
    </source>
</evidence>